<accession>A0A5S6QM60</accession>
<protein>
    <submittedName>
        <fullName evidence="2">Peptidase A2 domain-containing protein</fullName>
    </submittedName>
</protein>
<dbReference type="AlphaFoldDB" id="A0A5S6QM60"/>
<keyword evidence="1" id="KW-1185">Reference proteome</keyword>
<dbReference type="PANTHER" id="PTHR38681:SF1">
    <property type="entry name" value="RETROVIRUS-RELATED POL POLYPROTEIN FROM TRANSPOSON 412-LIKE PROTEIN"/>
    <property type="match status" value="1"/>
</dbReference>
<dbReference type="PANTHER" id="PTHR38681">
    <property type="entry name" value="RETROVIRUS-RELATED POL POLYPROTEIN FROM TRANSPOSON 412-LIKE PROTEIN-RELATED"/>
    <property type="match status" value="1"/>
</dbReference>
<reference evidence="2" key="1">
    <citation type="submission" date="2019-12" db="UniProtKB">
        <authorList>
            <consortium name="WormBaseParasite"/>
        </authorList>
    </citation>
    <scope>IDENTIFICATION</scope>
</reference>
<evidence type="ECO:0000313" key="1">
    <source>
        <dbReference type="Proteomes" id="UP000046395"/>
    </source>
</evidence>
<dbReference type="STRING" id="70415.A0A5S6QM60"/>
<name>A0A5S6QM60_TRIMR</name>
<organism evidence="1 2">
    <name type="scientific">Trichuris muris</name>
    <name type="common">Mouse whipworm</name>
    <dbReference type="NCBI Taxonomy" id="70415"/>
    <lineage>
        <taxon>Eukaryota</taxon>
        <taxon>Metazoa</taxon>
        <taxon>Ecdysozoa</taxon>
        <taxon>Nematoda</taxon>
        <taxon>Enoplea</taxon>
        <taxon>Dorylaimia</taxon>
        <taxon>Trichinellida</taxon>
        <taxon>Trichuridae</taxon>
        <taxon>Trichuris</taxon>
    </lineage>
</organism>
<evidence type="ECO:0000313" key="2">
    <source>
        <dbReference type="WBParaSite" id="TMUE_2000008426.1"/>
    </source>
</evidence>
<proteinExistence type="predicted"/>
<sequence length="166" mass="18726">MSTTRSTSVSRERFTADTGSEVSVLTVRSNSPQAIWNCMNGRIPVGVARLTLLSQRRFIPRVVRVSVCSVRPVPNRGAPAYKWFVPKELENCTRFLLRHDAYKPPPSPTYDGQFKVVTRTSKTFAMLCHDKLKTVSIDRVKPTFMESAPQPSKQRVSFGPHVEFIA</sequence>
<dbReference type="WBParaSite" id="TMUE_2000008426.1">
    <property type="protein sequence ID" value="TMUE_2000008426.1"/>
    <property type="gene ID" value="WBGene00292666"/>
</dbReference>
<dbReference type="Proteomes" id="UP000046395">
    <property type="component" value="Unassembled WGS sequence"/>
</dbReference>